<dbReference type="SUPFAM" id="SSF53335">
    <property type="entry name" value="S-adenosyl-L-methionine-dependent methyltransferases"/>
    <property type="match status" value="1"/>
</dbReference>
<evidence type="ECO:0000256" key="1">
    <source>
        <dbReference type="ARBA" id="ARBA00011975"/>
    </source>
</evidence>
<dbReference type="Gene3D" id="3.40.50.150">
    <property type="entry name" value="Vaccinia Virus protein VP39"/>
    <property type="match status" value="1"/>
</dbReference>
<proteinExistence type="inferred from homology"/>
<evidence type="ECO:0000256" key="4">
    <source>
        <dbReference type="ARBA" id="ARBA00022691"/>
    </source>
</evidence>
<dbReference type="RefSeq" id="WP_344287078.1">
    <property type="nucleotide sequence ID" value="NZ_BAAAPF010000003.1"/>
</dbReference>
<dbReference type="PROSITE" id="PS51679">
    <property type="entry name" value="SAM_MT_C5"/>
    <property type="match status" value="1"/>
</dbReference>
<dbReference type="EC" id="2.1.1.37" evidence="1"/>
<dbReference type="GO" id="GO:0032259">
    <property type="term" value="P:methylation"/>
    <property type="evidence" value="ECO:0007669"/>
    <property type="project" value="UniProtKB-KW"/>
</dbReference>
<dbReference type="PANTHER" id="PTHR10629">
    <property type="entry name" value="CYTOSINE-SPECIFIC METHYLTRANSFERASE"/>
    <property type="match status" value="1"/>
</dbReference>
<accession>A0ABN2X9N4</accession>
<dbReference type="Gene3D" id="3.90.120.10">
    <property type="entry name" value="DNA Methylase, subunit A, domain 2"/>
    <property type="match status" value="1"/>
</dbReference>
<name>A0ABN2X9N4_9ACTN</name>
<comment type="similarity">
    <text evidence="6">Belongs to the class I-like SAM-binding methyltransferase superfamily. C5-methyltransferase family.</text>
</comment>
<dbReference type="InterPro" id="IPR001525">
    <property type="entry name" value="C5_MeTfrase"/>
</dbReference>
<evidence type="ECO:0000256" key="3">
    <source>
        <dbReference type="ARBA" id="ARBA00022679"/>
    </source>
</evidence>
<feature type="active site" evidence="6">
    <location>
        <position position="74"/>
    </location>
</feature>
<keyword evidence="3 6" id="KW-0808">Transferase</keyword>
<sequence length="481" mass="53547">MITATDLFCGAGGSTTGALQIPGVRVVLAANHSRHAIDTHQSNHPDTDHDCADISQVVPSRYPTTDILWASPECTNHTRAKGKKRGHGEFSGGLFATDGTDEAAIRSRATMHDVARFAEHHRYRAIVVENVPDARWWGPDEAPGFAFDNWVRSVALWGPYEHRIIYLDSAHAQAAGPGSRSRRPRMYVIFWRKGDRAPDFDKWLRPYGTCPQHGRTRLMQSWKKTKTCSPERPWGVYGIKTGQYTYRCPHVECRNTVVEPHTRAAAEAIDWTLPAETIGGRRRPLVANTMRKIRDGWAKYQRTLLVPCGGTWNTTAYPVDRLMRTRTTTESEGVLIPPFMVELRGGGSTHRPASRPMSTLTTGGINHGVVYADPAAHELLPYYGNSKTQPVTAPMPTLTTHDRHGLVGYATSVEECRYRMLTVRENANAMEFPGHYVFLGDRDQQIEMIGNAVTPNAARDLVGMVVESLTGEDISRHEAVA</sequence>
<keyword evidence="5" id="KW-0680">Restriction system</keyword>
<dbReference type="PANTHER" id="PTHR10629:SF52">
    <property type="entry name" value="DNA (CYTOSINE-5)-METHYLTRANSFERASE 1"/>
    <property type="match status" value="1"/>
</dbReference>
<evidence type="ECO:0000313" key="7">
    <source>
        <dbReference type="EMBL" id="GAA2107898.1"/>
    </source>
</evidence>
<evidence type="ECO:0000256" key="5">
    <source>
        <dbReference type="ARBA" id="ARBA00022747"/>
    </source>
</evidence>
<gene>
    <name evidence="7" type="ORF">GCM10009802_03350</name>
</gene>
<dbReference type="Pfam" id="PF00145">
    <property type="entry name" value="DNA_methylase"/>
    <property type="match status" value="2"/>
</dbReference>
<keyword evidence="8" id="KW-1185">Reference proteome</keyword>
<dbReference type="GO" id="GO:0008168">
    <property type="term" value="F:methyltransferase activity"/>
    <property type="evidence" value="ECO:0007669"/>
    <property type="project" value="UniProtKB-KW"/>
</dbReference>
<dbReference type="InterPro" id="IPR050390">
    <property type="entry name" value="C5-Methyltransferase"/>
</dbReference>
<dbReference type="EMBL" id="BAAAPF010000003">
    <property type="protein sequence ID" value="GAA2107898.1"/>
    <property type="molecule type" value="Genomic_DNA"/>
</dbReference>
<keyword evidence="2 6" id="KW-0489">Methyltransferase</keyword>
<dbReference type="InterPro" id="IPR029063">
    <property type="entry name" value="SAM-dependent_MTases_sf"/>
</dbReference>
<evidence type="ECO:0000256" key="6">
    <source>
        <dbReference type="PROSITE-ProRule" id="PRU01016"/>
    </source>
</evidence>
<evidence type="ECO:0000256" key="2">
    <source>
        <dbReference type="ARBA" id="ARBA00022603"/>
    </source>
</evidence>
<dbReference type="Proteomes" id="UP001500443">
    <property type="component" value="Unassembled WGS sequence"/>
</dbReference>
<comment type="caution">
    <text evidence="7">The sequence shown here is derived from an EMBL/GenBank/DDBJ whole genome shotgun (WGS) entry which is preliminary data.</text>
</comment>
<evidence type="ECO:0000313" key="8">
    <source>
        <dbReference type="Proteomes" id="UP001500443"/>
    </source>
</evidence>
<keyword evidence="4 6" id="KW-0949">S-adenosyl-L-methionine</keyword>
<protein>
    <recommendedName>
        <fullName evidence="1">DNA (cytosine-5-)-methyltransferase</fullName>
        <ecNumber evidence="1">2.1.1.37</ecNumber>
    </recommendedName>
</protein>
<reference evidence="7 8" key="1">
    <citation type="journal article" date="2019" name="Int. J. Syst. Evol. Microbiol.">
        <title>The Global Catalogue of Microorganisms (GCM) 10K type strain sequencing project: providing services to taxonomists for standard genome sequencing and annotation.</title>
        <authorList>
            <consortium name="The Broad Institute Genomics Platform"/>
            <consortium name="The Broad Institute Genome Sequencing Center for Infectious Disease"/>
            <person name="Wu L."/>
            <person name="Ma J."/>
        </authorList>
    </citation>
    <scope>NUCLEOTIDE SEQUENCE [LARGE SCALE GENOMIC DNA]</scope>
    <source>
        <strain evidence="7 8">JCM 15481</strain>
    </source>
</reference>
<organism evidence="7 8">
    <name type="scientific">Streptomyces synnematoformans</name>
    <dbReference type="NCBI Taxonomy" id="415721"/>
    <lineage>
        <taxon>Bacteria</taxon>
        <taxon>Bacillati</taxon>
        <taxon>Actinomycetota</taxon>
        <taxon>Actinomycetes</taxon>
        <taxon>Kitasatosporales</taxon>
        <taxon>Streptomycetaceae</taxon>
        <taxon>Streptomyces</taxon>
    </lineage>
</organism>